<dbReference type="SUPFAM" id="SSF103473">
    <property type="entry name" value="MFS general substrate transporter"/>
    <property type="match status" value="1"/>
</dbReference>
<feature type="transmembrane region" description="Helical" evidence="4">
    <location>
        <begin position="476"/>
        <end position="498"/>
    </location>
</feature>
<evidence type="ECO:0000256" key="4">
    <source>
        <dbReference type="SAM" id="Phobius"/>
    </source>
</evidence>
<dbReference type="Proteomes" id="UP001208570">
    <property type="component" value="Unassembled WGS sequence"/>
</dbReference>
<evidence type="ECO:0000313" key="5">
    <source>
        <dbReference type="EMBL" id="KAK2159818.1"/>
    </source>
</evidence>
<comment type="caution">
    <text evidence="5">The sequence shown here is derived from an EMBL/GenBank/DDBJ whole genome shotgun (WGS) entry which is preliminary data.</text>
</comment>
<feature type="transmembrane region" description="Helical" evidence="4">
    <location>
        <begin position="510"/>
        <end position="529"/>
    </location>
</feature>
<keyword evidence="6" id="KW-1185">Reference proteome</keyword>
<protein>
    <submittedName>
        <fullName evidence="5">Uncharacterized protein</fullName>
    </submittedName>
</protein>
<dbReference type="Gene3D" id="1.20.1250.20">
    <property type="entry name" value="MFS general substrate transporter like domains"/>
    <property type="match status" value="1"/>
</dbReference>
<dbReference type="InterPro" id="IPR036259">
    <property type="entry name" value="MFS_trans_sf"/>
</dbReference>
<keyword evidence="2 4" id="KW-1133">Transmembrane helix</keyword>
<name>A0AAD9N8Y4_9ANNE</name>
<gene>
    <name evidence="5" type="ORF">LSH36_145g02028</name>
</gene>
<evidence type="ECO:0000256" key="3">
    <source>
        <dbReference type="ARBA" id="ARBA00023136"/>
    </source>
</evidence>
<evidence type="ECO:0000256" key="2">
    <source>
        <dbReference type="ARBA" id="ARBA00022989"/>
    </source>
</evidence>
<reference evidence="5" key="1">
    <citation type="journal article" date="2023" name="Mol. Biol. Evol.">
        <title>Third-Generation Sequencing Reveals the Adaptive Role of the Epigenome in Three Deep-Sea Polychaetes.</title>
        <authorList>
            <person name="Perez M."/>
            <person name="Aroh O."/>
            <person name="Sun Y."/>
            <person name="Lan Y."/>
            <person name="Juniper S.K."/>
            <person name="Young C.R."/>
            <person name="Angers B."/>
            <person name="Qian P.Y."/>
        </authorList>
    </citation>
    <scope>NUCLEOTIDE SEQUENCE</scope>
    <source>
        <strain evidence="5">P08H-3</strain>
    </source>
</reference>
<accession>A0AAD9N8Y4</accession>
<keyword evidence="3 4" id="KW-0472">Membrane</keyword>
<proteinExistence type="predicted"/>
<dbReference type="PANTHER" id="PTHR23121:SF9">
    <property type="entry name" value="SODIUM-DEPENDENT GLUCOSE TRANSPORTER 1"/>
    <property type="match status" value="1"/>
</dbReference>
<sequence>MAQSNPSFVSSENIQEPSVFVISTYSDDLTKEGRKSIGERTSERHRIFIIGKTCCVVTVWLCLERRTTSSASMAIDNQRDRLRGAGWLQTWNLGRLVVRSKVQRNIRKRYRKDESRLWSFVIGRTFCVLVAYFSLGLVQSIAGPTLPDLRDHLHTNMEDLSLALGFRNFGALAGSLICGMLADRYPSKGDIVMGTAVIFAGFPEIIKPLTDSLVVVGLVSFLGGLGQGGLEAGSTLAPLIAMPFLGTQAPERTIGYESTTATTDLDGGLMNFTLVDMTISGNRTLPLETLSRIQIPYGVIGGLTCTVGLVFWILFLVGPPKGFVLHRVKKDSLLKVFSPATCRSMGSTRYTCLLLVLVCIFYVFVSAKDGTICTYTFSYTVESSINFTKREAAIFDTVFRSMEIVGRVLGIGASHLFRIQPMLFALVISNTAFTTCLVFLGIKSRKNLWIFACLFRLSAAPVWPSGMTWINEYLRFSSMVVALIQIVLGATGYFFNWIPGHLYANYDPSAFIYYGMGCGYVVLVVLVVLQTVATCLATKDAKDDVTEEISRPSQDVYQSVKTDVDGITEM</sequence>
<feature type="transmembrane region" description="Helical" evidence="4">
    <location>
        <begin position="448"/>
        <end position="464"/>
    </location>
</feature>
<feature type="transmembrane region" description="Helical" evidence="4">
    <location>
        <begin position="117"/>
        <end position="142"/>
    </location>
</feature>
<dbReference type="PANTHER" id="PTHR23121">
    <property type="entry name" value="SODIUM-DEPENDENT GLUCOSE TRANSPORTER 1"/>
    <property type="match status" value="1"/>
</dbReference>
<organism evidence="5 6">
    <name type="scientific">Paralvinella palmiformis</name>
    <dbReference type="NCBI Taxonomy" id="53620"/>
    <lineage>
        <taxon>Eukaryota</taxon>
        <taxon>Metazoa</taxon>
        <taxon>Spiralia</taxon>
        <taxon>Lophotrochozoa</taxon>
        <taxon>Annelida</taxon>
        <taxon>Polychaeta</taxon>
        <taxon>Sedentaria</taxon>
        <taxon>Canalipalpata</taxon>
        <taxon>Terebellida</taxon>
        <taxon>Terebelliformia</taxon>
        <taxon>Alvinellidae</taxon>
        <taxon>Paralvinella</taxon>
    </lineage>
</organism>
<evidence type="ECO:0000256" key="1">
    <source>
        <dbReference type="ARBA" id="ARBA00022692"/>
    </source>
</evidence>
<dbReference type="AlphaFoldDB" id="A0AAD9N8Y4"/>
<evidence type="ECO:0000313" key="6">
    <source>
        <dbReference type="Proteomes" id="UP001208570"/>
    </source>
</evidence>
<feature type="transmembrane region" description="Helical" evidence="4">
    <location>
        <begin position="423"/>
        <end position="442"/>
    </location>
</feature>
<keyword evidence="1 4" id="KW-0812">Transmembrane</keyword>
<feature type="transmembrane region" description="Helical" evidence="4">
    <location>
        <begin position="295"/>
        <end position="317"/>
    </location>
</feature>
<dbReference type="EMBL" id="JAODUP010000145">
    <property type="protein sequence ID" value="KAK2159818.1"/>
    <property type="molecule type" value="Genomic_DNA"/>
</dbReference>
<feature type="transmembrane region" description="Helical" evidence="4">
    <location>
        <begin position="347"/>
        <end position="365"/>
    </location>
</feature>